<accession>A0A8H7CW55</accession>
<dbReference type="SMART" id="SM00248">
    <property type="entry name" value="ANK"/>
    <property type="match status" value="18"/>
</dbReference>
<gene>
    <name evidence="6" type="ORF">MSAN_01744700</name>
</gene>
<feature type="compositionally biased region" description="Gly residues" evidence="4">
    <location>
        <begin position="201"/>
        <end position="222"/>
    </location>
</feature>
<dbReference type="PROSITE" id="PS50297">
    <property type="entry name" value="ANK_REP_REGION"/>
    <property type="match status" value="16"/>
</dbReference>
<evidence type="ECO:0000259" key="5">
    <source>
        <dbReference type="PROSITE" id="PS50837"/>
    </source>
</evidence>
<dbReference type="Pfam" id="PF24883">
    <property type="entry name" value="NPHP3_N"/>
    <property type="match status" value="1"/>
</dbReference>
<protein>
    <submittedName>
        <fullName evidence="6">Ankyrin repeat-containing domain protein</fullName>
    </submittedName>
</protein>
<dbReference type="EMBL" id="JACAZH010000016">
    <property type="protein sequence ID" value="KAF7349543.1"/>
    <property type="molecule type" value="Genomic_DNA"/>
</dbReference>
<dbReference type="InterPro" id="IPR027417">
    <property type="entry name" value="P-loop_NTPase"/>
</dbReference>
<feature type="repeat" description="ANK" evidence="3">
    <location>
        <begin position="940"/>
        <end position="972"/>
    </location>
</feature>
<dbReference type="PROSITE" id="PS50088">
    <property type="entry name" value="ANK_REPEAT"/>
    <property type="match status" value="17"/>
</dbReference>
<evidence type="ECO:0000256" key="4">
    <source>
        <dbReference type="SAM" id="MobiDB-lite"/>
    </source>
</evidence>
<feature type="repeat" description="ANK" evidence="3">
    <location>
        <begin position="1006"/>
        <end position="1038"/>
    </location>
</feature>
<evidence type="ECO:0000313" key="7">
    <source>
        <dbReference type="Proteomes" id="UP000623467"/>
    </source>
</evidence>
<dbReference type="Pfam" id="PF12796">
    <property type="entry name" value="Ank_2"/>
    <property type="match status" value="6"/>
</dbReference>
<feature type="repeat" description="ANK" evidence="3">
    <location>
        <begin position="1039"/>
        <end position="1071"/>
    </location>
</feature>
<proteinExistence type="predicted"/>
<keyword evidence="7" id="KW-1185">Reference proteome</keyword>
<dbReference type="Pfam" id="PF00023">
    <property type="entry name" value="Ank"/>
    <property type="match status" value="1"/>
</dbReference>
<dbReference type="SUPFAM" id="SSF48403">
    <property type="entry name" value="Ankyrin repeat"/>
    <property type="match status" value="2"/>
</dbReference>
<feature type="repeat" description="ANK" evidence="3">
    <location>
        <begin position="874"/>
        <end position="906"/>
    </location>
</feature>
<dbReference type="SUPFAM" id="SSF52540">
    <property type="entry name" value="P-loop containing nucleoside triphosphate hydrolases"/>
    <property type="match status" value="1"/>
</dbReference>
<feature type="repeat" description="ANK" evidence="3">
    <location>
        <begin position="1204"/>
        <end position="1236"/>
    </location>
</feature>
<dbReference type="InterPro" id="IPR056884">
    <property type="entry name" value="NPHP3-like_N"/>
</dbReference>
<dbReference type="InterPro" id="IPR002110">
    <property type="entry name" value="Ankyrin_rpt"/>
</dbReference>
<comment type="caution">
    <text evidence="6">The sequence shown here is derived from an EMBL/GenBank/DDBJ whole genome shotgun (WGS) entry which is preliminary data.</text>
</comment>
<evidence type="ECO:0000313" key="6">
    <source>
        <dbReference type="EMBL" id="KAF7349543.1"/>
    </source>
</evidence>
<feature type="domain" description="NACHT" evidence="5">
    <location>
        <begin position="278"/>
        <end position="409"/>
    </location>
</feature>
<feature type="repeat" description="ANK" evidence="3">
    <location>
        <begin position="1105"/>
        <end position="1137"/>
    </location>
</feature>
<dbReference type="Gene3D" id="1.25.40.20">
    <property type="entry name" value="Ankyrin repeat-containing domain"/>
    <property type="match status" value="3"/>
</dbReference>
<keyword evidence="2 3" id="KW-0040">ANK repeat</keyword>
<feature type="repeat" description="ANK" evidence="3">
    <location>
        <begin position="1171"/>
        <end position="1203"/>
    </location>
</feature>
<dbReference type="Gene3D" id="3.40.50.300">
    <property type="entry name" value="P-loop containing nucleotide triphosphate hydrolases"/>
    <property type="match status" value="1"/>
</dbReference>
<organism evidence="6 7">
    <name type="scientific">Mycena sanguinolenta</name>
    <dbReference type="NCBI Taxonomy" id="230812"/>
    <lineage>
        <taxon>Eukaryota</taxon>
        <taxon>Fungi</taxon>
        <taxon>Dikarya</taxon>
        <taxon>Basidiomycota</taxon>
        <taxon>Agaricomycotina</taxon>
        <taxon>Agaricomycetes</taxon>
        <taxon>Agaricomycetidae</taxon>
        <taxon>Agaricales</taxon>
        <taxon>Marasmiineae</taxon>
        <taxon>Mycenaceae</taxon>
        <taxon>Mycena</taxon>
    </lineage>
</organism>
<feature type="repeat" description="ANK" evidence="3">
    <location>
        <begin position="1072"/>
        <end position="1104"/>
    </location>
</feature>
<dbReference type="InterPro" id="IPR036770">
    <property type="entry name" value="Ankyrin_rpt-contain_sf"/>
</dbReference>
<feature type="repeat" description="ANK" evidence="3">
    <location>
        <begin position="742"/>
        <end position="774"/>
    </location>
</feature>
<feature type="region of interest" description="Disordered" evidence="4">
    <location>
        <begin position="199"/>
        <end position="222"/>
    </location>
</feature>
<feature type="repeat" description="ANK" evidence="3">
    <location>
        <begin position="1270"/>
        <end position="1302"/>
    </location>
</feature>
<evidence type="ECO:0000256" key="1">
    <source>
        <dbReference type="ARBA" id="ARBA00022737"/>
    </source>
</evidence>
<feature type="repeat" description="ANK" evidence="3">
    <location>
        <begin position="973"/>
        <end position="1005"/>
    </location>
</feature>
<feature type="repeat" description="ANK" evidence="3">
    <location>
        <begin position="841"/>
        <end position="873"/>
    </location>
</feature>
<sequence length="1314" mass="141743">MGNPKQALDWIHRMKSSAKPPTAASTPADPPIKSGNQAEWNIDDFKFALDLAKQVLDLAEVAPFVKSAAALLPKIIDSYKELKYADEKCLARHVANITGDICAIVLRLQETDHSDQIGRLKGDLNKYEGLIQECSQSFNDGFSEVQHKAIDELKQELELFHARLMLNRLVQFCHNQTSNMETQDNVHYIGSTFQSPINISGGTGGPGGDGNDTGGAGGTGGGPTVNFITQTEEKLEKWLQFPPDMKQKQHVTEQLHMEGTGQWFLQNKKFIEWEDNPGVLWVEGPSGAGKSVLSSTVIDDLFKQRAQSTPCPFAVAFFYFDFRTKETQSPEIALRRLILQLSAEVPHPYKTLDEHYNLLNGQKLPNYQDLVSLLLKLFKQLQRTYIVLDALDECDSSNFQQLVGLVAKLKAWAETPLHLFITSQTRPIFTESFKDIGHLVLYSDLVDQDIKLFVTNELQTKDDLNAWQANADLVIDKITQKSNGMFRLAACLLTELSCCLWGENDELHEILDKLPNDLFGIYDRFMDSIPKKYFSYVEAALQWIMFNHDWEFTLAKLADAVAFDFSNPVHTYRPNRQETNKSLIMKWLAGLIQVDSWSEITLAHASVQDYLLSGHFKQKFKSDLSEGCSHSFISRSCIGYILHFGDQPLEPETVYELEDKYPLGEYVARYWYHHITQSNEQQTLLSLGMELLQDGSKQYEALYRFHDKSEYLPPLYLCCSKGYLECVSQCIEKGADINPVDATDTPLGVASYWENMDIVQLLLERGADVNLGGRQFGSPLGAASYQGKSDVVQLLLDKGADVNLGGGEYGSPLGAASHRGESDIVQLLLDKGADVNLGGGEYGSPLGAASYWGKSDIVQLLLDKGADVNLGGGEYGSPLGAASHSGKSDIVQLLLDKGADVNLGGGEYGSPLGAASHSGKSDIVPLLLDKGADVNLAGGEYGSPLGAASYNGKSDVVQLLLDKGADVNLGGGEFGSPLGAASHRGKSDIVQLLLDKGADVNLGGGEYGSPLGAASHRGESDIVQLLLDKGADVNLGGGEYGSPLGAASYWGKSDIVQLLLDKGADVNLGGEKYGSPLGAASYWGNSEIVQLLLDKGADVNLGGEKYGSLLGAASYWGNSEIVQLLLDKGADVNLGGGEYGSPLGVASFWGNSEIVQLLLDKGADINLGGGEYGCPLGAASYQGNSEIVQQLLDKGADVNLGGGEYGCPLGAASYQGNSEIVQLLLDKGADVNLGGGKYGSPLGAASYQGKSDIVQLLLDKGADVNLGGGEYGSPLGAASFCGNSEIVQLLLDKGADVNLGGAWQQQQPAITMVH</sequence>
<dbReference type="PROSITE" id="PS50837">
    <property type="entry name" value="NACHT"/>
    <property type="match status" value="1"/>
</dbReference>
<dbReference type="PANTHER" id="PTHR24198">
    <property type="entry name" value="ANKYRIN REPEAT AND PROTEIN KINASE DOMAIN-CONTAINING PROTEIN"/>
    <property type="match status" value="1"/>
</dbReference>
<dbReference type="Proteomes" id="UP000623467">
    <property type="component" value="Unassembled WGS sequence"/>
</dbReference>
<feature type="repeat" description="ANK" evidence="3">
    <location>
        <begin position="1138"/>
        <end position="1170"/>
    </location>
</feature>
<dbReference type="InterPro" id="IPR007111">
    <property type="entry name" value="NACHT_NTPase"/>
</dbReference>
<feature type="repeat" description="ANK" evidence="3">
    <location>
        <begin position="907"/>
        <end position="939"/>
    </location>
</feature>
<keyword evidence="1" id="KW-0677">Repeat</keyword>
<evidence type="ECO:0000256" key="3">
    <source>
        <dbReference type="PROSITE-ProRule" id="PRU00023"/>
    </source>
</evidence>
<reference evidence="6" key="1">
    <citation type="submission" date="2020-05" db="EMBL/GenBank/DDBJ databases">
        <title>Mycena genomes resolve the evolution of fungal bioluminescence.</title>
        <authorList>
            <person name="Tsai I.J."/>
        </authorList>
    </citation>
    <scope>NUCLEOTIDE SEQUENCE</scope>
    <source>
        <strain evidence="6">160909Yilan</strain>
    </source>
</reference>
<dbReference type="OrthoDB" id="4772757at2759"/>
<feature type="repeat" description="ANK" evidence="3">
    <location>
        <begin position="808"/>
        <end position="840"/>
    </location>
</feature>
<evidence type="ECO:0000256" key="2">
    <source>
        <dbReference type="ARBA" id="ARBA00023043"/>
    </source>
</evidence>
<feature type="repeat" description="ANK" evidence="3">
    <location>
        <begin position="775"/>
        <end position="807"/>
    </location>
</feature>
<name>A0A8H7CW55_9AGAR</name>
<feature type="repeat" description="ANK" evidence="3">
    <location>
        <begin position="1237"/>
        <end position="1269"/>
    </location>
</feature>
<dbReference type="PANTHER" id="PTHR24198:SF165">
    <property type="entry name" value="ANKYRIN REPEAT-CONTAINING PROTEIN-RELATED"/>
    <property type="match status" value="1"/>
</dbReference>